<dbReference type="InterPro" id="IPR009075">
    <property type="entry name" value="AcylCo_DH/oxidase_C"/>
</dbReference>
<dbReference type="InterPro" id="IPR009100">
    <property type="entry name" value="AcylCoA_DH/oxidase_NM_dom_sf"/>
</dbReference>
<reference evidence="8 9" key="1">
    <citation type="submission" date="2024-04" db="EMBL/GenBank/DDBJ databases">
        <title>Novel species of the genus Ideonella isolated from streams.</title>
        <authorList>
            <person name="Lu H."/>
        </authorList>
    </citation>
    <scope>NUCLEOTIDE SEQUENCE [LARGE SCALE GENOMIC DNA]</scope>
    <source>
        <strain evidence="8 9">DXS22W</strain>
    </source>
</reference>
<dbReference type="InterPro" id="IPR006089">
    <property type="entry name" value="Acyl-CoA_DH_CS"/>
</dbReference>
<evidence type="ECO:0000256" key="3">
    <source>
        <dbReference type="ARBA" id="ARBA00022630"/>
    </source>
</evidence>
<dbReference type="InterPro" id="IPR037069">
    <property type="entry name" value="AcylCoA_DH/ox_N_sf"/>
</dbReference>
<evidence type="ECO:0000256" key="1">
    <source>
        <dbReference type="ARBA" id="ARBA00001974"/>
    </source>
</evidence>
<evidence type="ECO:0000259" key="7">
    <source>
        <dbReference type="Pfam" id="PF02771"/>
    </source>
</evidence>
<dbReference type="Gene3D" id="1.10.540.10">
    <property type="entry name" value="Acyl-CoA dehydrogenase/oxidase, N-terminal domain"/>
    <property type="match status" value="1"/>
</dbReference>
<dbReference type="InterPro" id="IPR013786">
    <property type="entry name" value="AcylCoA_DH/ox_N"/>
</dbReference>
<keyword evidence="4" id="KW-0274">FAD</keyword>
<dbReference type="Pfam" id="PF02770">
    <property type="entry name" value="Acyl-CoA_dh_M"/>
    <property type="match status" value="1"/>
</dbReference>
<dbReference type="Gene3D" id="1.20.140.10">
    <property type="entry name" value="Butyryl-CoA Dehydrogenase, subunit A, domain 3"/>
    <property type="match status" value="1"/>
</dbReference>
<feature type="domain" description="Acyl-CoA dehydrogenase/oxidase C-terminal" evidence="5">
    <location>
        <begin position="241"/>
        <end position="389"/>
    </location>
</feature>
<gene>
    <name evidence="8" type="ORF">AACH10_04110</name>
</gene>
<accession>A0ABU9CFY1</accession>
<keyword evidence="9" id="KW-1185">Reference proteome</keyword>
<proteinExistence type="inferred from homology"/>
<dbReference type="PIRSF" id="PIRSF016578">
    <property type="entry name" value="HsaA"/>
    <property type="match status" value="1"/>
</dbReference>
<dbReference type="PANTHER" id="PTHR43884">
    <property type="entry name" value="ACYL-COA DEHYDROGENASE"/>
    <property type="match status" value="1"/>
</dbReference>
<evidence type="ECO:0000259" key="5">
    <source>
        <dbReference type="Pfam" id="PF00441"/>
    </source>
</evidence>
<dbReference type="PROSITE" id="PS00072">
    <property type="entry name" value="ACYL_COA_DH_1"/>
    <property type="match status" value="1"/>
</dbReference>
<dbReference type="PROSITE" id="PS00073">
    <property type="entry name" value="ACYL_COA_DH_2"/>
    <property type="match status" value="1"/>
</dbReference>
<evidence type="ECO:0000313" key="8">
    <source>
        <dbReference type="EMBL" id="MEK8049417.1"/>
    </source>
</evidence>
<keyword evidence="3" id="KW-0285">Flavoprotein</keyword>
<comment type="caution">
    <text evidence="8">The sequence shown here is derived from an EMBL/GenBank/DDBJ whole genome shotgun (WGS) entry which is preliminary data.</text>
</comment>
<dbReference type="SUPFAM" id="SSF56645">
    <property type="entry name" value="Acyl-CoA dehydrogenase NM domain-like"/>
    <property type="match status" value="1"/>
</dbReference>
<name>A0ABU9CFY1_9BURK</name>
<evidence type="ECO:0000313" key="9">
    <source>
        <dbReference type="Proteomes" id="UP001365405"/>
    </source>
</evidence>
<dbReference type="RefSeq" id="WP_341409083.1">
    <property type="nucleotide sequence ID" value="NZ_JBBUTH010000001.1"/>
</dbReference>
<comment type="similarity">
    <text evidence="2">Belongs to the acyl-CoA dehydrogenase family.</text>
</comment>
<dbReference type="SUPFAM" id="SSF47203">
    <property type="entry name" value="Acyl-CoA dehydrogenase C-terminal domain-like"/>
    <property type="match status" value="1"/>
</dbReference>
<feature type="domain" description="Acyl-CoA oxidase/dehydrogenase middle" evidence="6">
    <location>
        <begin position="125"/>
        <end position="228"/>
    </location>
</feature>
<dbReference type="Pfam" id="PF00441">
    <property type="entry name" value="Acyl-CoA_dh_1"/>
    <property type="match status" value="1"/>
</dbReference>
<comment type="cofactor">
    <cofactor evidence="1">
        <name>FAD</name>
        <dbReference type="ChEBI" id="CHEBI:57692"/>
    </cofactor>
</comment>
<protein>
    <submittedName>
        <fullName evidence="8">Acyl-CoA dehydrogenase family protein</fullName>
    </submittedName>
</protein>
<organism evidence="8 9">
    <name type="scientific">Pseudaquabacterium inlustre</name>
    <dbReference type="NCBI Taxonomy" id="2984192"/>
    <lineage>
        <taxon>Bacteria</taxon>
        <taxon>Pseudomonadati</taxon>
        <taxon>Pseudomonadota</taxon>
        <taxon>Betaproteobacteria</taxon>
        <taxon>Burkholderiales</taxon>
        <taxon>Sphaerotilaceae</taxon>
        <taxon>Pseudaquabacterium</taxon>
    </lineage>
</organism>
<dbReference type="InterPro" id="IPR046373">
    <property type="entry name" value="Acyl-CoA_Oxase/DH_mid-dom_sf"/>
</dbReference>
<evidence type="ECO:0000256" key="2">
    <source>
        <dbReference type="ARBA" id="ARBA00009347"/>
    </source>
</evidence>
<dbReference type="EMBL" id="JBBUTH010000001">
    <property type="protein sequence ID" value="MEK8049417.1"/>
    <property type="molecule type" value="Genomic_DNA"/>
</dbReference>
<dbReference type="InterPro" id="IPR006091">
    <property type="entry name" value="Acyl-CoA_Oxase/DH_mid-dom"/>
</dbReference>
<dbReference type="Gene3D" id="2.40.110.10">
    <property type="entry name" value="Butyryl-CoA Dehydrogenase, subunit A, domain 2"/>
    <property type="match status" value="1"/>
</dbReference>
<sequence>MPLNLKRSWSDPDLDQFRDTAARFVDSELVPDDEAARKRGNVGHAVWRKAGELGLLCTDIPEEWGGGGGDFRHEATITEECARRGISGWAHSVHSIVAHYFLNHGTEEQKRKYLPRLASGELVGAIAMTEPGAGSDLQGIRARADKVEGGYVLNGSKTFITNGYLAGVVLVVCKTDPSQGARGTSILIVETGRHQGGPGDTPGFRVGRVLDKMGMKSQDTSELFFDDVRVGDDALLGGKPGQGFYQLMGDLPYERLFIGVSAVACMEGAYEATLAYVRERKAFGQTVADFQNTKFKLAEVATQIAVGRAFMDKCVEQIVAGTLDTATASMAKLWGAEMQGKVLDELLQLHGGYGFMNEYLVTRMYADARVQRIYGGTSEIMKEVISRSL</sequence>
<dbReference type="InterPro" id="IPR036250">
    <property type="entry name" value="AcylCo_DH-like_C"/>
</dbReference>
<evidence type="ECO:0000256" key="4">
    <source>
        <dbReference type="ARBA" id="ARBA00022827"/>
    </source>
</evidence>
<dbReference type="Pfam" id="PF02771">
    <property type="entry name" value="Acyl-CoA_dh_N"/>
    <property type="match status" value="1"/>
</dbReference>
<dbReference type="Proteomes" id="UP001365405">
    <property type="component" value="Unassembled WGS sequence"/>
</dbReference>
<evidence type="ECO:0000259" key="6">
    <source>
        <dbReference type="Pfam" id="PF02770"/>
    </source>
</evidence>
<feature type="domain" description="Acyl-CoA dehydrogenase/oxidase N-terminal" evidence="7">
    <location>
        <begin position="13"/>
        <end position="121"/>
    </location>
</feature>
<dbReference type="PANTHER" id="PTHR43884:SF12">
    <property type="entry name" value="ISOVALERYL-COA DEHYDROGENASE, MITOCHONDRIAL-RELATED"/>
    <property type="match status" value="1"/>
</dbReference>